<feature type="domain" description="Protein kinase" evidence="3">
    <location>
        <begin position="1"/>
        <end position="254"/>
    </location>
</feature>
<dbReference type="Proteomes" id="UP001190700">
    <property type="component" value="Unassembled WGS sequence"/>
</dbReference>
<dbReference type="PANTHER" id="PTHR44329">
    <property type="entry name" value="SERINE/THREONINE-PROTEIN KINASE TNNI3K-RELATED"/>
    <property type="match status" value="1"/>
</dbReference>
<evidence type="ECO:0000313" key="5">
    <source>
        <dbReference type="Proteomes" id="UP001190700"/>
    </source>
</evidence>
<organism evidence="4 5">
    <name type="scientific">Cymbomonas tetramitiformis</name>
    <dbReference type="NCBI Taxonomy" id="36881"/>
    <lineage>
        <taxon>Eukaryota</taxon>
        <taxon>Viridiplantae</taxon>
        <taxon>Chlorophyta</taxon>
        <taxon>Pyramimonadophyceae</taxon>
        <taxon>Pyramimonadales</taxon>
        <taxon>Pyramimonadaceae</taxon>
        <taxon>Cymbomonas</taxon>
    </lineage>
</organism>
<protein>
    <recommendedName>
        <fullName evidence="3">Protein kinase domain-containing protein</fullName>
    </recommendedName>
</protein>
<evidence type="ECO:0000259" key="3">
    <source>
        <dbReference type="PROSITE" id="PS50011"/>
    </source>
</evidence>
<dbReference type="InterPro" id="IPR000719">
    <property type="entry name" value="Prot_kinase_dom"/>
</dbReference>
<dbReference type="EMBL" id="LGRX02033338">
    <property type="protein sequence ID" value="KAK3241679.1"/>
    <property type="molecule type" value="Genomic_DNA"/>
</dbReference>
<dbReference type="PROSITE" id="PS00108">
    <property type="entry name" value="PROTEIN_KINASE_ST"/>
    <property type="match status" value="1"/>
</dbReference>
<dbReference type="SMART" id="SM00220">
    <property type="entry name" value="S_TKc"/>
    <property type="match status" value="1"/>
</dbReference>
<dbReference type="AlphaFoldDB" id="A0AAE0BT88"/>
<evidence type="ECO:0000256" key="2">
    <source>
        <dbReference type="ARBA" id="ARBA00022840"/>
    </source>
</evidence>
<reference evidence="4 5" key="1">
    <citation type="journal article" date="2015" name="Genome Biol. Evol.">
        <title>Comparative Genomics of a Bacterivorous Green Alga Reveals Evolutionary Causalities and Consequences of Phago-Mixotrophic Mode of Nutrition.</title>
        <authorList>
            <person name="Burns J.A."/>
            <person name="Paasch A."/>
            <person name="Narechania A."/>
            <person name="Kim E."/>
        </authorList>
    </citation>
    <scope>NUCLEOTIDE SEQUENCE [LARGE SCALE GENOMIC DNA]</scope>
    <source>
        <strain evidence="4 5">PLY_AMNH</strain>
    </source>
</reference>
<dbReference type="GO" id="GO:0005524">
    <property type="term" value="F:ATP binding"/>
    <property type="evidence" value="ECO:0007669"/>
    <property type="project" value="UniProtKB-KW"/>
</dbReference>
<accession>A0AAE0BT88</accession>
<dbReference type="InterPro" id="IPR008271">
    <property type="entry name" value="Ser/Thr_kinase_AS"/>
</dbReference>
<feature type="non-terminal residue" evidence="4">
    <location>
        <position position="1"/>
    </location>
</feature>
<dbReference type="GO" id="GO:0004674">
    <property type="term" value="F:protein serine/threonine kinase activity"/>
    <property type="evidence" value="ECO:0007669"/>
    <property type="project" value="TreeGrafter"/>
</dbReference>
<dbReference type="InterPro" id="IPR051681">
    <property type="entry name" value="Ser/Thr_Kinases-Pseudokinases"/>
</dbReference>
<dbReference type="InterPro" id="IPR001245">
    <property type="entry name" value="Ser-Thr/Tyr_kinase_cat_dom"/>
</dbReference>
<dbReference type="InterPro" id="IPR011009">
    <property type="entry name" value="Kinase-like_dom_sf"/>
</dbReference>
<dbReference type="Pfam" id="PF07714">
    <property type="entry name" value="PK_Tyr_Ser-Thr"/>
    <property type="match status" value="1"/>
</dbReference>
<name>A0AAE0BT88_9CHLO</name>
<dbReference type="PROSITE" id="PS50011">
    <property type="entry name" value="PROTEIN_KINASE_DOM"/>
    <property type="match status" value="1"/>
</dbReference>
<keyword evidence="5" id="KW-1185">Reference proteome</keyword>
<gene>
    <name evidence="4" type="ORF">CYMTET_48576</name>
</gene>
<dbReference type="CDD" id="cd13999">
    <property type="entry name" value="STKc_MAP3K-like"/>
    <property type="match status" value="1"/>
</dbReference>
<keyword evidence="1" id="KW-0547">Nucleotide-binding</keyword>
<sequence length="259" mass="29224">GKWQGTEVAIKRLWGRGNSAFDDGKEDNTFSEFEHEAALLANLRHPNVVLFMGACVAPPDLCLVLEFCPRGSLDRLLHKSHTTLDAKRCLRMMFQAARGMNFLHTHRPPIIHRDLKPGNLLVDKDFNVKVCDFGLSRILQSSMVSARSRNNVGTPQYCAPEVMCEKPYSAAADVYSFGVVLWEVLSRKRPFGHMETPMQMLAAMLNKDAMLPPLDANGGWSRPLQSLIDRCCSREPEERPNFEEIMHTLDKEIVNLGKT</sequence>
<dbReference type="Gene3D" id="1.10.510.10">
    <property type="entry name" value="Transferase(Phosphotransferase) domain 1"/>
    <property type="match status" value="1"/>
</dbReference>
<dbReference type="PANTHER" id="PTHR44329:SF298">
    <property type="entry name" value="MIXED LINEAGE KINASE DOMAIN-LIKE PROTEIN"/>
    <property type="match status" value="1"/>
</dbReference>
<dbReference type="Gene3D" id="3.30.200.20">
    <property type="entry name" value="Phosphorylase Kinase, domain 1"/>
    <property type="match status" value="1"/>
</dbReference>
<evidence type="ECO:0000313" key="4">
    <source>
        <dbReference type="EMBL" id="KAK3241679.1"/>
    </source>
</evidence>
<comment type="caution">
    <text evidence="4">The sequence shown here is derived from an EMBL/GenBank/DDBJ whole genome shotgun (WGS) entry which is preliminary data.</text>
</comment>
<proteinExistence type="predicted"/>
<keyword evidence="2" id="KW-0067">ATP-binding</keyword>
<dbReference type="SUPFAM" id="SSF56112">
    <property type="entry name" value="Protein kinase-like (PK-like)"/>
    <property type="match status" value="1"/>
</dbReference>
<evidence type="ECO:0000256" key="1">
    <source>
        <dbReference type="ARBA" id="ARBA00022741"/>
    </source>
</evidence>
<dbReference type="PIRSF" id="PIRSF000654">
    <property type="entry name" value="Integrin-linked_kinase"/>
    <property type="match status" value="1"/>
</dbReference>